<keyword evidence="2" id="KW-1185">Reference proteome</keyword>
<name>A0A1Y6CNZ5_9BACT</name>
<proteinExistence type="predicted"/>
<organism evidence="1 2">
    <name type="scientific">Pseudobacteriovorax antillogorgiicola</name>
    <dbReference type="NCBI Taxonomy" id="1513793"/>
    <lineage>
        <taxon>Bacteria</taxon>
        <taxon>Pseudomonadati</taxon>
        <taxon>Bdellovibrionota</taxon>
        <taxon>Oligoflexia</taxon>
        <taxon>Oligoflexales</taxon>
        <taxon>Pseudobacteriovoracaceae</taxon>
        <taxon>Pseudobacteriovorax</taxon>
    </lineage>
</organism>
<dbReference type="STRING" id="1513793.SAMN06296036_13263"/>
<accession>A0A1Y6CNZ5</accession>
<dbReference type="EMBL" id="FWZT01000032">
    <property type="protein sequence ID" value="SMF78447.1"/>
    <property type="molecule type" value="Genomic_DNA"/>
</dbReference>
<gene>
    <name evidence="1" type="ORF">SAMN06296036_13263</name>
</gene>
<evidence type="ECO:0000313" key="2">
    <source>
        <dbReference type="Proteomes" id="UP000192907"/>
    </source>
</evidence>
<dbReference type="AlphaFoldDB" id="A0A1Y6CNZ5"/>
<dbReference type="RefSeq" id="WP_132325396.1">
    <property type="nucleotide sequence ID" value="NZ_FWZT01000032.1"/>
</dbReference>
<sequence length="305" mass="35322">MEIYLDQNVLSPVLTKSKYGSAFDRLRNEIFGHSDNQLHVSDFTLFEFLGFSPAKVSQEELGTMNFGDNSPNEILETVKRRYQDILSQRSKFDIQNKIDNQRPYLHSRGQEIFDEVISLEIFSNHQDLSERWLDRMAWDRAICHDYGREFNDSITLLLLQYMAINIRTDFPIAKLVNRLSDGIIRSDRVSEVNRTAVEEIRKDLYRARDDLVDSDIARIATFGKPFRGSLYKTACFTKDSAETISNRIVTLKGAWKLVTQTLKNARKRNIPPINLKFPKIKYGDIYALSDDLSSFEHLSVKNLGH</sequence>
<dbReference type="Proteomes" id="UP000192907">
    <property type="component" value="Unassembled WGS sequence"/>
</dbReference>
<protein>
    <submittedName>
        <fullName evidence="1">Uncharacterized protein</fullName>
    </submittedName>
</protein>
<evidence type="ECO:0000313" key="1">
    <source>
        <dbReference type="EMBL" id="SMF78447.1"/>
    </source>
</evidence>
<reference evidence="2" key="1">
    <citation type="submission" date="2017-04" db="EMBL/GenBank/DDBJ databases">
        <authorList>
            <person name="Varghese N."/>
            <person name="Submissions S."/>
        </authorList>
    </citation>
    <scope>NUCLEOTIDE SEQUENCE [LARGE SCALE GENOMIC DNA]</scope>
    <source>
        <strain evidence="2">RKEM611</strain>
    </source>
</reference>